<feature type="transmembrane region" description="Helical" evidence="1">
    <location>
        <begin position="86"/>
        <end position="109"/>
    </location>
</feature>
<keyword evidence="1" id="KW-0472">Membrane</keyword>
<evidence type="ECO:0000313" key="2">
    <source>
        <dbReference type="EMBL" id="KAJ7677345.1"/>
    </source>
</evidence>
<dbReference type="AlphaFoldDB" id="A0AAD7D7C9"/>
<name>A0AAD7D7C9_MYCRO</name>
<keyword evidence="3" id="KW-1185">Reference proteome</keyword>
<comment type="caution">
    <text evidence="2">The sequence shown here is derived from an EMBL/GenBank/DDBJ whole genome shotgun (WGS) entry which is preliminary data.</text>
</comment>
<proteinExistence type="predicted"/>
<dbReference type="Proteomes" id="UP001221757">
    <property type="component" value="Unassembled WGS sequence"/>
</dbReference>
<accession>A0AAD7D7C9</accession>
<keyword evidence="1" id="KW-0812">Transmembrane</keyword>
<evidence type="ECO:0000313" key="3">
    <source>
        <dbReference type="Proteomes" id="UP001221757"/>
    </source>
</evidence>
<reference evidence="2" key="1">
    <citation type="submission" date="2023-03" db="EMBL/GenBank/DDBJ databases">
        <title>Massive genome expansion in bonnet fungi (Mycena s.s.) driven by repeated elements and novel gene families across ecological guilds.</title>
        <authorList>
            <consortium name="Lawrence Berkeley National Laboratory"/>
            <person name="Harder C.B."/>
            <person name="Miyauchi S."/>
            <person name="Viragh M."/>
            <person name="Kuo A."/>
            <person name="Thoen E."/>
            <person name="Andreopoulos B."/>
            <person name="Lu D."/>
            <person name="Skrede I."/>
            <person name="Drula E."/>
            <person name="Henrissat B."/>
            <person name="Morin E."/>
            <person name="Kohler A."/>
            <person name="Barry K."/>
            <person name="LaButti K."/>
            <person name="Morin E."/>
            <person name="Salamov A."/>
            <person name="Lipzen A."/>
            <person name="Mereny Z."/>
            <person name="Hegedus B."/>
            <person name="Baldrian P."/>
            <person name="Stursova M."/>
            <person name="Weitz H."/>
            <person name="Taylor A."/>
            <person name="Grigoriev I.V."/>
            <person name="Nagy L.G."/>
            <person name="Martin F."/>
            <person name="Kauserud H."/>
        </authorList>
    </citation>
    <scope>NUCLEOTIDE SEQUENCE</scope>
    <source>
        <strain evidence="2">CBHHK067</strain>
    </source>
</reference>
<gene>
    <name evidence="2" type="ORF">B0H17DRAFT_116878</name>
</gene>
<protein>
    <submittedName>
        <fullName evidence="2">Uncharacterized protein</fullName>
    </submittedName>
</protein>
<organism evidence="2 3">
    <name type="scientific">Mycena rosella</name>
    <name type="common">Pink bonnet</name>
    <name type="synonym">Agaricus rosellus</name>
    <dbReference type="NCBI Taxonomy" id="1033263"/>
    <lineage>
        <taxon>Eukaryota</taxon>
        <taxon>Fungi</taxon>
        <taxon>Dikarya</taxon>
        <taxon>Basidiomycota</taxon>
        <taxon>Agaricomycotina</taxon>
        <taxon>Agaricomycetes</taxon>
        <taxon>Agaricomycetidae</taxon>
        <taxon>Agaricales</taxon>
        <taxon>Marasmiineae</taxon>
        <taxon>Mycenaceae</taxon>
        <taxon>Mycena</taxon>
    </lineage>
</organism>
<sequence>MEQATQQVYSLRNDENANSYLQVFSMEPNLNLTVSPDLVRRPLIYFYSGQLFQLLVRPLLPFTIHLDFGYSRVGAEALSAASYVRLENFCFTVFTILCTSALALMIYAIPSNTRQALRRHAFKSCIFVVPPYTYNYATGRSGSTVTATKSLRLAQLPRHPSCLRICHSSRLRLSRTASSSTCPIFSLGHVVPAQLLFPSHAPDIEHSKRAGSGMIQGYLRSKVPGIMERNVSRS</sequence>
<keyword evidence="1" id="KW-1133">Transmembrane helix</keyword>
<dbReference type="EMBL" id="JARKIE010000139">
    <property type="protein sequence ID" value="KAJ7677345.1"/>
    <property type="molecule type" value="Genomic_DNA"/>
</dbReference>
<evidence type="ECO:0000256" key="1">
    <source>
        <dbReference type="SAM" id="Phobius"/>
    </source>
</evidence>